<dbReference type="InterPro" id="IPR036390">
    <property type="entry name" value="WH_DNA-bd_sf"/>
</dbReference>
<keyword evidence="2" id="KW-0804">Transcription</keyword>
<dbReference type="InterPro" id="IPR014036">
    <property type="entry name" value="DeoR-like_C"/>
</dbReference>
<evidence type="ECO:0000313" key="4">
    <source>
        <dbReference type="EMBL" id="ARP18311.1"/>
    </source>
</evidence>
<organism evidence="4">
    <name type="scientific">Vibrio alginolyticus</name>
    <dbReference type="NCBI Taxonomy" id="663"/>
    <lineage>
        <taxon>Bacteria</taxon>
        <taxon>Pseudomonadati</taxon>
        <taxon>Pseudomonadota</taxon>
        <taxon>Gammaproteobacteria</taxon>
        <taxon>Vibrionales</taxon>
        <taxon>Vibrionaceae</taxon>
        <taxon>Vibrio</taxon>
    </lineage>
</organism>
<feature type="domain" description="HTH deoR-type" evidence="3">
    <location>
        <begin position="3"/>
        <end position="58"/>
    </location>
</feature>
<dbReference type="AlphaFoldDB" id="A0A1W6UZL2"/>
<evidence type="ECO:0000259" key="3">
    <source>
        <dbReference type="PROSITE" id="PS51000"/>
    </source>
</evidence>
<dbReference type="RefSeq" id="WP_086046739.1">
    <property type="nucleotide sequence ID" value="NZ_CP017889.1"/>
</dbReference>
<dbReference type="GO" id="GO:0003700">
    <property type="term" value="F:DNA-binding transcription factor activity"/>
    <property type="evidence" value="ECO:0007669"/>
    <property type="project" value="InterPro"/>
</dbReference>
<dbReference type="PANTHER" id="PTHR30363:SF51">
    <property type="entry name" value="HTH-TYPE TRANSCRIPTIONAL REPRESSOR GLCR"/>
    <property type="match status" value="1"/>
</dbReference>
<evidence type="ECO:0000256" key="2">
    <source>
        <dbReference type="ARBA" id="ARBA00023163"/>
    </source>
</evidence>
<dbReference type="Pfam" id="PF08220">
    <property type="entry name" value="HTH_DeoR"/>
    <property type="match status" value="1"/>
</dbReference>
<dbReference type="SUPFAM" id="SSF100950">
    <property type="entry name" value="NagB/RpiA/CoA transferase-like"/>
    <property type="match status" value="1"/>
</dbReference>
<proteinExistence type="predicted"/>
<dbReference type="SMART" id="SM00420">
    <property type="entry name" value="HTH_DEOR"/>
    <property type="match status" value="1"/>
</dbReference>
<sequence length="257" mass="28409">MTQEERLVALRARLDQQHKVTLSEVCEYFGISRDSARRDLVKLSQQPGLQRIRGGVMLAPISSHTEAYASRPVSDVKHRLAQASAALLDERDHLVIDTSTILSLLPLYAGKARCGENKLNVVTNSIDVLTAAETNDTMDVHFLGGHFDPYARAVLGAQAEQQMQQYHVNKAFIGVCALTSRGLTTNSLLEATMKQAMIAQAQQVIVVCESRKIGSDNFHHVCDLSKIDIIITDHPPQSDFQQLLDHNDIECIVVSPK</sequence>
<reference evidence="4" key="1">
    <citation type="submission" date="2016-10" db="EMBL/GenBank/DDBJ databases">
        <title>The High Quality Genome of Vibrio alginolyticus K01M1.</title>
        <authorList>
            <person name="Wendling C."/>
            <person name="Chibani C.M."/>
            <person name="Hertel R."/>
            <person name="Sproer C."/>
            <person name="Bunk B."/>
            <person name="Overmann J."/>
            <person name="Roth O."/>
            <person name="Liesegang H."/>
        </authorList>
    </citation>
    <scope>NUCLEOTIDE SEQUENCE</scope>
    <source>
        <strain evidence="4">K05K4</strain>
    </source>
</reference>
<dbReference type="Pfam" id="PF00455">
    <property type="entry name" value="DeoRC"/>
    <property type="match status" value="1"/>
</dbReference>
<accession>A0A1W6UZL2</accession>
<gene>
    <name evidence="4" type="primary">glcR_1</name>
    <name evidence="4" type="ORF">K05K4_14750</name>
</gene>
<dbReference type="PROSITE" id="PS51000">
    <property type="entry name" value="HTH_DEOR_2"/>
    <property type="match status" value="1"/>
</dbReference>
<dbReference type="EMBL" id="CP017902">
    <property type="protein sequence ID" value="ARP18311.1"/>
    <property type="molecule type" value="Genomic_DNA"/>
</dbReference>
<dbReference type="InterPro" id="IPR050313">
    <property type="entry name" value="Carb_Metab_HTH_regulators"/>
</dbReference>
<dbReference type="SUPFAM" id="SSF46785">
    <property type="entry name" value="Winged helix' DNA-binding domain"/>
    <property type="match status" value="1"/>
</dbReference>
<dbReference type="InterPro" id="IPR037171">
    <property type="entry name" value="NagB/RpiA_transferase-like"/>
</dbReference>
<evidence type="ECO:0000256" key="1">
    <source>
        <dbReference type="ARBA" id="ARBA00023015"/>
    </source>
</evidence>
<keyword evidence="1" id="KW-0805">Transcription regulation</keyword>
<dbReference type="InterPro" id="IPR001034">
    <property type="entry name" value="DeoR_HTH"/>
</dbReference>
<protein>
    <submittedName>
        <fullName evidence="4">HTH-type transcriptional repressor GlcR</fullName>
    </submittedName>
</protein>
<name>A0A1W6UZL2_VIBAL</name>
<dbReference type="SMART" id="SM01134">
    <property type="entry name" value="DeoRC"/>
    <property type="match status" value="1"/>
</dbReference>
<dbReference type="PANTHER" id="PTHR30363">
    <property type="entry name" value="HTH-TYPE TRANSCRIPTIONAL REGULATOR SRLR-RELATED"/>
    <property type="match status" value="1"/>
</dbReference>
<dbReference type="CDD" id="cd00133">
    <property type="entry name" value="PTS_IIB"/>
    <property type="match status" value="1"/>
</dbReference>